<dbReference type="EMBL" id="MN740785">
    <property type="protein sequence ID" value="QHU11442.1"/>
    <property type="molecule type" value="Genomic_DNA"/>
</dbReference>
<accession>A0A6C0K083</accession>
<organism evidence="1">
    <name type="scientific">viral metagenome</name>
    <dbReference type="NCBI Taxonomy" id="1070528"/>
    <lineage>
        <taxon>unclassified sequences</taxon>
        <taxon>metagenomes</taxon>
        <taxon>organismal metagenomes</taxon>
    </lineage>
</organism>
<proteinExistence type="predicted"/>
<name>A0A6C0K083_9ZZZZ</name>
<reference evidence="1" key="1">
    <citation type="journal article" date="2020" name="Nature">
        <title>Giant virus diversity and host interactions through global metagenomics.</title>
        <authorList>
            <person name="Schulz F."/>
            <person name="Roux S."/>
            <person name="Paez-Espino D."/>
            <person name="Jungbluth S."/>
            <person name="Walsh D.A."/>
            <person name="Denef V.J."/>
            <person name="McMahon K.D."/>
            <person name="Konstantinidis K.T."/>
            <person name="Eloe-Fadrosh E.A."/>
            <person name="Kyrpides N.C."/>
            <person name="Woyke T."/>
        </authorList>
    </citation>
    <scope>NUCLEOTIDE SEQUENCE</scope>
    <source>
        <strain evidence="1">GVMAG-S-1101169-75</strain>
    </source>
</reference>
<dbReference type="AlphaFoldDB" id="A0A6C0K083"/>
<evidence type="ECO:0000313" key="1">
    <source>
        <dbReference type="EMBL" id="QHU11442.1"/>
    </source>
</evidence>
<sequence>MSLYRLHQFLKENSQDVLDYWIYDSRVYFARVMSCKNGNLYFIKVASQEISIPRDYEHDHLEKSNFYFMDKYHEDDLDGLLVLYDVFLRAFPEYNYKYILFQGYHIMQERDVCFQVKNMSNLEHFGFYLLLDIEWFFENVYVVSHETEKIMSDVQSRVEKMYLGFLPNYQSFCTSTDSTRITHVWEYYAQMSRQNAQCRELYIKLVAEENKTIHDIHFNEKISSSDDLTFQETVRRGHQKKVLTERLDECQNLKQKTMLKSVFLHCQVWKILLKYLLLISRFTKLQSDFQNLVFDFESLVPKTRLFEA</sequence>
<protein>
    <submittedName>
        <fullName evidence="1">Uncharacterized protein</fullName>
    </submittedName>
</protein>